<dbReference type="PANTHER" id="PTHR42996">
    <property type="entry name" value="PHOSPHATE-BINDING PROTEIN PSTS"/>
    <property type="match status" value="1"/>
</dbReference>
<dbReference type="Proteomes" id="UP000008037">
    <property type="component" value="Chromosome"/>
</dbReference>
<evidence type="ECO:0000313" key="3">
    <source>
        <dbReference type="EMBL" id="AFU60470.1"/>
    </source>
</evidence>
<keyword evidence="4" id="KW-1185">Reference proteome</keyword>
<dbReference type="Pfam" id="PF12849">
    <property type="entry name" value="PBP_like_2"/>
    <property type="match status" value="1"/>
</dbReference>
<protein>
    <submittedName>
        <fullName evidence="3">Phosphate ABC transporter, periplasmic phosphate-binding protein</fullName>
    </submittedName>
</protein>
<gene>
    <name evidence="3" type="primary">pstS2</name>
    <name evidence="3" type="ordered locus">Ngar_c35570</name>
</gene>
<reference evidence="3 4" key="1">
    <citation type="journal article" date="2012" name="Environ. Microbiol.">
        <title>The genome of the ammonia-oxidizing Candidatus Nitrososphaera gargensis: insights into metabolic versatility and environmental adaptations.</title>
        <authorList>
            <person name="Spang A."/>
            <person name="Poehlein A."/>
            <person name="Offre P."/>
            <person name="Zumbragel S."/>
            <person name="Haider S."/>
            <person name="Rychlik N."/>
            <person name="Nowka B."/>
            <person name="Schmeisser C."/>
            <person name="Lebedeva E.V."/>
            <person name="Rattei T."/>
            <person name="Bohm C."/>
            <person name="Schmid M."/>
            <person name="Galushko A."/>
            <person name="Hatzenpichler R."/>
            <person name="Weinmaier T."/>
            <person name="Daniel R."/>
            <person name="Schleper C."/>
            <person name="Spieck E."/>
            <person name="Streit W."/>
            <person name="Wagner M."/>
        </authorList>
    </citation>
    <scope>NUCLEOTIDE SEQUENCE [LARGE SCALE GENOMIC DNA]</scope>
    <source>
        <strain evidence="4">Ga9.2</strain>
    </source>
</reference>
<dbReference type="SUPFAM" id="SSF53850">
    <property type="entry name" value="Periplasmic binding protein-like II"/>
    <property type="match status" value="1"/>
</dbReference>
<evidence type="ECO:0000256" key="1">
    <source>
        <dbReference type="ARBA" id="ARBA00008725"/>
    </source>
</evidence>
<proteinExistence type="inferred from homology"/>
<comment type="similarity">
    <text evidence="1">Belongs to the PstS family.</text>
</comment>
<dbReference type="HOGENOM" id="CLU_649922_0_0_2"/>
<dbReference type="GO" id="GO:0043190">
    <property type="term" value="C:ATP-binding cassette (ABC) transporter complex"/>
    <property type="evidence" value="ECO:0007669"/>
    <property type="project" value="InterPro"/>
</dbReference>
<evidence type="ECO:0000259" key="2">
    <source>
        <dbReference type="Pfam" id="PF12849"/>
    </source>
</evidence>
<dbReference type="EMBL" id="CP002408">
    <property type="protein sequence ID" value="AFU60470.1"/>
    <property type="molecule type" value="Genomic_DNA"/>
</dbReference>
<dbReference type="AlphaFoldDB" id="K0IK16"/>
<name>K0IK16_NITGG</name>
<dbReference type="InParanoid" id="K0IK16"/>
<evidence type="ECO:0000313" key="4">
    <source>
        <dbReference type="Proteomes" id="UP000008037"/>
    </source>
</evidence>
<accession>K0IK16</accession>
<dbReference type="PANTHER" id="PTHR42996:SF1">
    <property type="entry name" value="PHOSPHATE-BINDING PROTEIN PSTS"/>
    <property type="match status" value="1"/>
</dbReference>
<sequence>MVAIVVAAIAAIAMVVLAAVALLQPRPEAPGDGGTIVANGTEPAPKEVVGVMSARSAFPFVQRWASQYNNDENALGSIELNYYLERPNALGDLMIIEDVRHAASGSHNIPVSAQAAAIVYNIPSFPDVPSGLKLNATILSSILDGTVTRWNDPAIRDLNQNLNLPAERIVVVHENRNSSTLALLERYLSAEEDNNIIRWPDNSVGVIGPDELAATVRQTPYSIGYVDFSYATQTRMTFAAVANSHGEYILPSADSIWQAVNSSMQVQNITGVINQAAAIPPFLNASMFGNSSYPLTGLYYASLPGDDDMLEDTTKNATLDFVKWMIDRDNGQQTLSEVQYPAIYQDNGPLARYAEAVINSTAARVSKDQ</sequence>
<organism evidence="3 4">
    <name type="scientific">Nitrososphaera gargensis (strain Ga9.2)</name>
    <dbReference type="NCBI Taxonomy" id="1237085"/>
    <lineage>
        <taxon>Archaea</taxon>
        <taxon>Nitrososphaerota</taxon>
        <taxon>Nitrososphaeria</taxon>
        <taxon>Nitrososphaerales</taxon>
        <taxon>Nitrososphaeraceae</taxon>
        <taxon>Nitrososphaera</taxon>
    </lineage>
</organism>
<dbReference type="InterPro" id="IPR024370">
    <property type="entry name" value="PBP_domain"/>
</dbReference>
<dbReference type="GO" id="GO:0042301">
    <property type="term" value="F:phosphate ion binding"/>
    <property type="evidence" value="ECO:0007669"/>
    <property type="project" value="InterPro"/>
</dbReference>
<dbReference type="Gene3D" id="3.40.190.10">
    <property type="entry name" value="Periplasmic binding protein-like II"/>
    <property type="match status" value="2"/>
</dbReference>
<dbReference type="STRING" id="1237085.Ngar_c35570"/>
<feature type="domain" description="PBP" evidence="2">
    <location>
        <begin position="103"/>
        <end position="327"/>
    </location>
</feature>
<dbReference type="KEGG" id="nga:Ngar_c35570"/>
<dbReference type="GO" id="GO:0035435">
    <property type="term" value="P:phosphate ion transmembrane transport"/>
    <property type="evidence" value="ECO:0007669"/>
    <property type="project" value="InterPro"/>
</dbReference>
<dbReference type="InterPro" id="IPR050962">
    <property type="entry name" value="Phosphate-bind_PstS"/>
</dbReference>